<dbReference type="PANTHER" id="PTHR11064">
    <property type="entry name" value="CCAAT-BINDING TRANSCRIPTION FACTOR-RELATED"/>
    <property type="match status" value="1"/>
</dbReference>
<dbReference type="GO" id="GO:0001228">
    <property type="term" value="F:DNA-binding transcription activator activity, RNA polymerase II-specific"/>
    <property type="evidence" value="ECO:0007669"/>
    <property type="project" value="InterPro"/>
</dbReference>
<feature type="non-terminal residue" evidence="8">
    <location>
        <position position="1"/>
    </location>
</feature>
<dbReference type="GO" id="GO:0004672">
    <property type="term" value="F:protein kinase activity"/>
    <property type="evidence" value="ECO:0007669"/>
    <property type="project" value="InterPro"/>
</dbReference>
<dbReference type="CDD" id="cd22907">
    <property type="entry name" value="HFD_NFYB"/>
    <property type="match status" value="1"/>
</dbReference>
<feature type="domain" description="Protein kinase" evidence="7">
    <location>
        <begin position="195"/>
        <end position="484"/>
    </location>
</feature>
<feature type="region of interest" description="Disordered" evidence="6">
    <location>
        <begin position="585"/>
        <end position="658"/>
    </location>
</feature>
<accession>A0A7J6R1P8</accession>
<feature type="region of interest" description="Disordered" evidence="6">
    <location>
        <begin position="786"/>
        <end position="811"/>
    </location>
</feature>
<feature type="region of interest" description="Disordered" evidence="6">
    <location>
        <begin position="436"/>
        <end position="474"/>
    </location>
</feature>
<dbReference type="GO" id="GO:0016602">
    <property type="term" value="C:CCAAT-binding factor complex"/>
    <property type="evidence" value="ECO:0007669"/>
    <property type="project" value="InterPro"/>
</dbReference>
<feature type="compositionally biased region" description="Low complexity" evidence="6">
    <location>
        <begin position="31"/>
        <end position="46"/>
    </location>
</feature>
<evidence type="ECO:0000256" key="3">
    <source>
        <dbReference type="ARBA" id="ARBA00023125"/>
    </source>
</evidence>
<dbReference type="Gene3D" id="3.30.200.20">
    <property type="entry name" value="Phosphorylase Kinase, domain 1"/>
    <property type="match status" value="1"/>
</dbReference>
<protein>
    <recommendedName>
        <fullName evidence="7">Protein kinase domain-containing protein</fullName>
    </recommendedName>
</protein>
<dbReference type="PROSITE" id="PS50011">
    <property type="entry name" value="PROTEIN_KINASE_DOM"/>
    <property type="match status" value="1"/>
</dbReference>
<reference evidence="8 9" key="1">
    <citation type="submission" date="2020-04" db="EMBL/GenBank/DDBJ databases">
        <title>Perkinsus olseni comparative genomics.</title>
        <authorList>
            <person name="Bogema D.R."/>
        </authorList>
    </citation>
    <scope>NUCLEOTIDE SEQUENCE [LARGE SCALE GENOMIC DNA]</scope>
    <source>
        <strain evidence="8">ATCC PRA-205</strain>
    </source>
</reference>
<dbReference type="InterPro" id="IPR011009">
    <property type="entry name" value="Kinase-like_dom_sf"/>
</dbReference>
<dbReference type="SUPFAM" id="SSF47113">
    <property type="entry name" value="Histone-fold"/>
    <property type="match status" value="1"/>
</dbReference>
<organism evidence="8 9">
    <name type="scientific">Perkinsus olseni</name>
    <name type="common">Perkinsus atlanticus</name>
    <dbReference type="NCBI Taxonomy" id="32597"/>
    <lineage>
        <taxon>Eukaryota</taxon>
        <taxon>Sar</taxon>
        <taxon>Alveolata</taxon>
        <taxon>Perkinsozoa</taxon>
        <taxon>Perkinsea</taxon>
        <taxon>Perkinsida</taxon>
        <taxon>Perkinsidae</taxon>
        <taxon>Perkinsus</taxon>
    </lineage>
</organism>
<dbReference type="GO" id="GO:0005524">
    <property type="term" value="F:ATP binding"/>
    <property type="evidence" value="ECO:0007669"/>
    <property type="project" value="UniProtKB-UniRule"/>
</dbReference>
<name>A0A7J6R1P8_PEROL</name>
<proteinExistence type="inferred from homology"/>
<dbReference type="InterPro" id="IPR027113">
    <property type="entry name" value="Transc_fact_NFYB/HAP3"/>
</dbReference>
<feature type="compositionally biased region" description="Basic and acidic residues" evidence="6">
    <location>
        <begin position="786"/>
        <end position="795"/>
    </location>
</feature>
<dbReference type="Gene3D" id="1.10.20.10">
    <property type="entry name" value="Histone, subunit A"/>
    <property type="match status" value="1"/>
</dbReference>
<evidence type="ECO:0000256" key="4">
    <source>
        <dbReference type="ARBA" id="ARBA00023163"/>
    </source>
</evidence>
<sequence>KLVEAAAKGIFLITPPTSSQDEQQGEEGDSKVISSSSSASTVSVDGSSTAFHDIEEGRVSSESTSGFEARVSLSVEMFITGVIGIYLPRLSDALHVRIACLEIFYCSDLYYKFCQVMRVAAPSTLRSSKSVFDLDKIMQCGIFPLTPTSNSSHVRLGLPSVTSSTERVEKSSEATAAVPTRLVVGDSVEIAGVMYVIEKAVGSGSFGTVWEARSGDVRVAIKATDKSGAREAEAMRAWKSCAADARLSRLIAFDRRRCLIVLELVADSVGLDDWVQSDDVGRGMDTVGAVAVCTRLLSQMAAALELTSKFVVHRDVCSHNILVNVKTGDFTLIDFGLCAQRRTFNTRQGLAGDCRYWPVCEWLLFLRGHRYVENCPAMLHDYIHRLDHHALALTVIEVLSKLYRRIGRDPVLESRNSENELWRSADFSTALFSVSEGSCGDSSSMVSARSSREGEVPEEVIGLDSPVRSDAGRETGSRAVEKVVVAFEKYWEEVTPFWKDLLGTFKEGNWGALQRRLDAQRAPTRIHEALVALKQSILDGVASPDASPESVEVVSYCRRPYCNMPSSVLRAASIRYDVVKALRRGKKRRRTTQQPDEVGLSVPNGREKHADGAERGLTRAEQQQGFLAGPGDTESSSSSSCSTAQPEQHDDGRAPTSAFSVQGKSLREELLVEEIKGELPKDMSFAVEQGYLPLTNIVTVVQNALPDKPGSIGKCFKLTLQDCISEFLMFITHLAAQRCTREGRRVMLAEDILWALDQAGLCQYGSVLRVFLGKLRGHLEKCKRDMTEKADRSEDPPDLFPVADQAGDSSMFPVIPTSPTEVMALESISGKDQPHDLRERGDQEDGLSTVAIEAVVREDWGDEDSASDISFIDIIEGEVV</sequence>
<evidence type="ECO:0000313" key="9">
    <source>
        <dbReference type="Proteomes" id="UP000574390"/>
    </source>
</evidence>
<keyword evidence="4" id="KW-0804">Transcription</keyword>
<dbReference type="Proteomes" id="UP000574390">
    <property type="component" value="Unassembled WGS sequence"/>
</dbReference>
<evidence type="ECO:0000259" key="7">
    <source>
        <dbReference type="PROSITE" id="PS50011"/>
    </source>
</evidence>
<comment type="caution">
    <text evidence="8">The sequence shown here is derived from an EMBL/GenBank/DDBJ whole genome shotgun (WGS) entry which is preliminary data.</text>
</comment>
<dbReference type="Pfam" id="PF00069">
    <property type="entry name" value="Pkinase"/>
    <property type="match status" value="1"/>
</dbReference>
<feature type="region of interest" description="Disordered" evidence="6">
    <location>
        <begin position="14"/>
        <end position="46"/>
    </location>
</feature>
<evidence type="ECO:0000256" key="5">
    <source>
        <dbReference type="PROSITE-ProRule" id="PRU10141"/>
    </source>
</evidence>
<dbReference type="GO" id="GO:0000978">
    <property type="term" value="F:RNA polymerase II cis-regulatory region sequence-specific DNA binding"/>
    <property type="evidence" value="ECO:0007669"/>
    <property type="project" value="TreeGrafter"/>
</dbReference>
<keyword evidence="3" id="KW-0238">DNA-binding</keyword>
<keyword evidence="5" id="KW-0547">Nucleotide-binding</keyword>
<dbReference type="Gene3D" id="1.10.510.10">
    <property type="entry name" value="Transferase(Phosphotransferase) domain 1"/>
    <property type="match status" value="1"/>
</dbReference>
<evidence type="ECO:0000256" key="1">
    <source>
        <dbReference type="ARBA" id="ARBA00009053"/>
    </source>
</evidence>
<dbReference type="GO" id="GO:0046982">
    <property type="term" value="F:protein heterodimerization activity"/>
    <property type="evidence" value="ECO:0007669"/>
    <property type="project" value="InterPro"/>
</dbReference>
<feature type="binding site" evidence="5">
    <location>
        <position position="222"/>
    </location>
    <ligand>
        <name>ATP</name>
        <dbReference type="ChEBI" id="CHEBI:30616"/>
    </ligand>
</feature>
<dbReference type="SUPFAM" id="SSF56112">
    <property type="entry name" value="Protein kinase-like (PK-like)"/>
    <property type="match status" value="1"/>
</dbReference>
<dbReference type="InterPro" id="IPR003958">
    <property type="entry name" value="CBFA_NFYB_domain"/>
</dbReference>
<dbReference type="AlphaFoldDB" id="A0A7J6R1P8"/>
<dbReference type="InterPro" id="IPR000719">
    <property type="entry name" value="Prot_kinase_dom"/>
</dbReference>
<evidence type="ECO:0000256" key="2">
    <source>
        <dbReference type="ARBA" id="ARBA00023015"/>
    </source>
</evidence>
<feature type="compositionally biased region" description="Low complexity" evidence="6">
    <location>
        <begin position="436"/>
        <end position="449"/>
    </location>
</feature>
<dbReference type="SMART" id="SM00220">
    <property type="entry name" value="S_TKc"/>
    <property type="match status" value="1"/>
</dbReference>
<dbReference type="Pfam" id="PF00808">
    <property type="entry name" value="CBFD_NFYB_HMF"/>
    <property type="match status" value="1"/>
</dbReference>
<keyword evidence="2" id="KW-0805">Transcription regulation</keyword>
<dbReference type="PROSITE" id="PS00107">
    <property type="entry name" value="PROTEIN_KINASE_ATP"/>
    <property type="match status" value="1"/>
</dbReference>
<feature type="compositionally biased region" description="Basic and acidic residues" evidence="6">
    <location>
        <begin position="605"/>
        <end position="618"/>
    </location>
</feature>
<dbReference type="EMBL" id="JABANM010025293">
    <property type="protein sequence ID" value="KAF4714819.1"/>
    <property type="molecule type" value="Genomic_DNA"/>
</dbReference>
<dbReference type="PANTHER" id="PTHR11064:SF9">
    <property type="entry name" value="NUCLEAR TRANSCRIPTION FACTOR Y SUBUNIT BETA"/>
    <property type="match status" value="1"/>
</dbReference>
<dbReference type="InterPro" id="IPR009072">
    <property type="entry name" value="Histone-fold"/>
</dbReference>
<evidence type="ECO:0000256" key="6">
    <source>
        <dbReference type="SAM" id="MobiDB-lite"/>
    </source>
</evidence>
<keyword evidence="5" id="KW-0067">ATP-binding</keyword>
<gene>
    <name evidence="8" type="ORF">FOZ62_018364</name>
</gene>
<dbReference type="InterPro" id="IPR017441">
    <property type="entry name" value="Protein_kinase_ATP_BS"/>
</dbReference>
<comment type="similarity">
    <text evidence="1">Belongs to the NFYB/HAP3 subunit family.</text>
</comment>
<evidence type="ECO:0000313" key="8">
    <source>
        <dbReference type="EMBL" id="KAF4714819.1"/>
    </source>
</evidence>